<protein>
    <submittedName>
        <fullName evidence="5">AraC-type DNA-binding protein</fullName>
    </submittedName>
</protein>
<dbReference type="PANTHER" id="PTHR43280:SF32">
    <property type="entry name" value="TRANSCRIPTIONAL REGULATORY PROTEIN"/>
    <property type="match status" value="1"/>
</dbReference>
<dbReference type="EMBL" id="FOOT01000005">
    <property type="protein sequence ID" value="SFH08509.1"/>
    <property type="molecule type" value="Genomic_DNA"/>
</dbReference>
<dbReference type="InterPro" id="IPR009057">
    <property type="entry name" value="Homeodomain-like_sf"/>
</dbReference>
<feature type="domain" description="HTH araC/xylS-type" evidence="4">
    <location>
        <begin position="165"/>
        <end position="263"/>
    </location>
</feature>
<keyword evidence="1" id="KW-0805">Transcription regulation</keyword>
<keyword evidence="6" id="KW-1185">Reference proteome</keyword>
<dbReference type="InterPro" id="IPR018060">
    <property type="entry name" value="HTH_AraC"/>
</dbReference>
<proteinExistence type="predicted"/>
<evidence type="ECO:0000313" key="6">
    <source>
        <dbReference type="Proteomes" id="UP000198724"/>
    </source>
</evidence>
<dbReference type="Proteomes" id="UP000198724">
    <property type="component" value="Unassembled WGS sequence"/>
</dbReference>
<dbReference type="SMART" id="SM00342">
    <property type="entry name" value="HTH_ARAC"/>
    <property type="match status" value="1"/>
</dbReference>
<evidence type="ECO:0000256" key="2">
    <source>
        <dbReference type="ARBA" id="ARBA00023125"/>
    </source>
</evidence>
<dbReference type="OrthoDB" id="629200at2"/>
<accession>A0A1I2X6B1</accession>
<dbReference type="PROSITE" id="PS01124">
    <property type="entry name" value="HTH_ARAC_FAMILY_2"/>
    <property type="match status" value="1"/>
</dbReference>
<dbReference type="PANTHER" id="PTHR43280">
    <property type="entry name" value="ARAC-FAMILY TRANSCRIPTIONAL REGULATOR"/>
    <property type="match status" value="1"/>
</dbReference>
<organism evidence="5 6">
    <name type="scientific">Pontibacter chinhatensis</name>
    <dbReference type="NCBI Taxonomy" id="1436961"/>
    <lineage>
        <taxon>Bacteria</taxon>
        <taxon>Pseudomonadati</taxon>
        <taxon>Bacteroidota</taxon>
        <taxon>Cytophagia</taxon>
        <taxon>Cytophagales</taxon>
        <taxon>Hymenobacteraceae</taxon>
        <taxon>Pontibacter</taxon>
    </lineage>
</organism>
<dbReference type="AlphaFoldDB" id="A0A1I2X6B1"/>
<dbReference type="InterPro" id="IPR020449">
    <property type="entry name" value="Tscrpt_reg_AraC-type_HTH"/>
</dbReference>
<keyword evidence="2 5" id="KW-0238">DNA-binding</keyword>
<evidence type="ECO:0000259" key="4">
    <source>
        <dbReference type="PROSITE" id="PS01124"/>
    </source>
</evidence>
<gene>
    <name evidence="5" type="ORF">SAMN05421739_105385</name>
</gene>
<evidence type="ECO:0000256" key="1">
    <source>
        <dbReference type="ARBA" id="ARBA00023015"/>
    </source>
</evidence>
<keyword evidence="3" id="KW-0804">Transcription</keyword>
<evidence type="ECO:0000313" key="5">
    <source>
        <dbReference type="EMBL" id="SFH08509.1"/>
    </source>
</evidence>
<dbReference type="RefSeq" id="WP_092103729.1">
    <property type="nucleotide sequence ID" value="NZ_FOOT01000005.1"/>
</dbReference>
<evidence type="ECO:0000256" key="3">
    <source>
        <dbReference type="ARBA" id="ARBA00023163"/>
    </source>
</evidence>
<dbReference type="STRING" id="1436961.SAMN05421739_105385"/>
<dbReference type="PRINTS" id="PR00032">
    <property type="entry name" value="HTHARAC"/>
</dbReference>
<dbReference type="Pfam" id="PF12833">
    <property type="entry name" value="HTH_18"/>
    <property type="match status" value="1"/>
</dbReference>
<dbReference type="GO" id="GO:0003700">
    <property type="term" value="F:DNA-binding transcription factor activity"/>
    <property type="evidence" value="ECO:0007669"/>
    <property type="project" value="InterPro"/>
</dbReference>
<sequence length="275" mass="31745">MIAPADLFRLQRLRCSAFCHPATSEFYNILLLEGIGQLSLDFTEYTFSGKIALFTSPYQHLSISSTSDVEVEQLTFHGDFYCIEYHKNEVACNGLLFNNLYSQPFINLKDNELHQVFEKLRVEIEKNEAYSEPVLRTYLQLILAIASRVKRQQQLDAAVAPNPMEKFRELLEQHFLTERSITFYAQEMALSPGAFSRKCRLYFGKSPSQLLQDRVVLEAKKQLHLTHKSIKEVAVALNFDDEHYFSRFFKKHTGVSPTLFREKVGISVVADLSMR</sequence>
<dbReference type="SUPFAM" id="SSF46689">
    <property type="entry name" value="Homeodomain-like"/>
    <property type="match status" value="1"/>
</dbReference>
<name>A0A1I2X6B1_9BACT</name>
<reference evidence="6" key="1">
    <citation type="submission" date="2016-10" db="EMBL/GenBank/DDBJ databases">
        <authorList>
            <person name="Varghese N."/>
            <person name="Submissions S."/>
        </authorList>
    </citation>
    <scope>NUCLEOTIDE SEQUENCE [LARGE SCALE GENOMIC DNA]</scope>
    <source>
        <strain evidence="6">LP51</strain>
    </source>
</reference>
<dbReference type="GO" id="GO:0043565">
    <property type="term" value="F:sequence-specific DNA binding"/>
    <property type="evidence" value="ECO:0007669"/>
    <property type="project" value="InterPro"/>
</dbReference>
<dbReference type="Gene3D" id="1.10.10.60">
    <property type="entry name" value="Homeodomain-like"/>
    <property type="match status" value="1"/>
</dbReference>